<dbReference type="Gene3D" id="3.30.200.20">
    <property type="entry name" value="Phosphorylase Kinase, domain 1"/>
    <property type="match status" value="1"/>
</dbReference>
<dbReference type="InterPro" id="IPR001245">
    <property type="entry name" value="Ser-Thr/Tyr_kinase_cat_dom"/>
</dbReference>
<feature type="domain" description="Protein kinase" evidence="8">
    <location>
        <begin position="35"/>
        <end position="607"/>
    </location>
</feature>
<keyword evidence="10" id="KW-1185">Reference proteome</keyword>
<dbReference type="SUPFAM" id="SSF56112">
    <property type="entry name" value="Protein kinase-like (PK-like)"/>
    <property type="match status" value="3"/>
</dbReference>
<evidence type="ECO:0000256" key="7">
    <source>
        <dbReference type="SAM" id="MobiDB-lite"/>
    </source>
</evidence>
<reference evidence="9 10" key="1">
    <citation type="journal article" date="2016" name="Sci. Rep.">
        <title>The genome sequence of the outbreeding globe artichoke constructed de novo incorporating a phase-aware low-pass sequencing strategy of F1 progeny.</title>
        <authorList>
            <person name="Scaglione D."/>
            <person name="Reyes-Chin-Wo S."/>
            <person name="Acquadro A."/>
            <person name="Froenicke L."/>
            <person name="Portis E."/>
            <person name="Beitel C."/>
            <person name="Tirone M."/>
            <person name="Mauro R."/>
            <person name="Lo Monaco A."/>
            <person name="Mauromicale G."/>
            <person name="Faccioli P."/>
            <person name="Cattivelli L."/>
            <person name="Rieseberg L."/>
            <person name="Michelmore R."/>
            <person name="Lanteri S."/>
        </authorList>
    </citation>
    <scope>NUCLEOTIDE SEQUENCE [LARGE SCALE GENOMIC DNA]</scope>
    <source>
        <strain evidence="9">2C</strain>
    </source>
</reference>
<dbReference type="InterPro" id="IPR017441">
    <property type="entry name" value="Protein_kinase_ATP_BS"/>
</dbReference>
<dbReference type="Gene3D" id="1.10.510.10">
    <property type="entry name" value="Transferase(Phosphotransferase) domain 1"/>
    <property type="match status" value="3"/>
</dbReference>
<feature type="compositionally biased region" description="Low complexity" evidence="7">
    <location>
        <begin position="188"/>
        <end position="197"/>
    </location>
</feature>
<sequence>MSSTTGEADKFSSLTSTHVCYHFSLDEIQFATNDFDDEVVIGRGGFGKVYKGSICIGETSHVVAIKRLDSMSDQGALEFRNEIEMLSKLRHCHLVSLIGFCDDNKEMILVYEGTIFAKCLKRYAQIAYRCVDSVLKERPSMTEVVASLQLLLELQEKHDNSTESSGKVRFAWKIHKYLVPTAKQNYDQSGSSSSQKSLENHMNLPSSINKGESNHGETMEVATDIKKFTYVELECATRNFGTVALLVNEDEDVSEVFEGSDETGLPIAVDLDVLKELNHPNLVKLIGCCINIDEVFLVYEFMPKGNFLDCLQNRTILRLPLVTKVKIAVGIARGMVFLKKKQREILDNMYPRGLVSGDFTAKLSNFKSTYDFERYMQEHNNLVEGDYYPGHEPSPIEILEDDVSGFTVVFMEVLIGTKISDHKDLRKIDDYLKNQGKKSLRLIAELCFKICDEVDSESRILTILEEYEEHIKEDMALDYLHTGVGTRHGVIHHDVKSSNILLDENWAAKISDFGELRLAVDICYGDEKCSLVRWAQKCVKDRKLNQMVDSNIRGTIFPKCLRRFAQIANRCLHSVPKERPSMTEVVASLQVLLVVQKKHDDSEYQAK</sequence>
<feature type="binding site" evidence="6">
    <location>
        <position position="66"/>
    </location>
    <ligand>
        <name>ATP</name>
        <dbReference type="ChEBI" id="CHEBI:30616"/>
    </ligand>
</feature>
<dbReference type="PROSITE" id="PS00107">
    <property type="entry name" value="PROTEIN_KINASE_ATP"/>
    <property type="match status" value="1"/>
</dbReference>
<dbReference type="InterPro" id="IPR011009">
    <property type="entry name" value="Kinase-like_dom_sf"/>
</dbReference>
<dbReference type="PROSITE" id="PS00108">
    <property type="entry name" value="PROTEIN_KINASE_ST"/>
    <property type="match status" value="1"/>
</dbReference>
<dbReference type="GO" id="GO:0005886">
    <property type="term" value="C:plasma membrane"/>
    <property type="evidence" value="ECO:0007669"/>
    <property type="project" value="TreeGrafter"/>
</dbReference>
<dbReference type="InterPro" id="IPR008271">
    <property type="entry name" value="Ser/Thr_kinase_AS"/>
</dbReference>
<keyword evidence="2" id="KW-0808">Transferase</keyword>
<proteinExistence type="predicted"/>
<evidence type="ECO:0000256" key="4">
    <source>
        <dbReference type="ARBA" id="ARBA00022777"/>
    </source>
</evidence>
<dbReference type="InterPro" id="IPR000719">
    <property type="entry name" value="Prot_kinase_dom"/>
</dbReference>
<evidence type="ECO:0000256" key="5">
    <source>
        <dbReference type="ARBA" id="ARBA00022840"/>
    </source>
</evidence>
<keyword evidence="1" id="KW-0723">Serine/threonine-protein kinase</keyword>
<dbReference type="PANTHER" id="PTHR27003:SF328">
    <property type="entry name" value="PROTEIN KINASE DOMAIN-CONTAINING PROTEIN"/>
    <property type="match status" value="1"/>
</dbReference>
<dbReference type="Pfam" id="PF07714">
    <property type="entry name" value="PK_Tyr_Ser-Thr"/>
    <property type="match status" value="2"/>
</dbReference>
<dbReference type="EMBL" id="LEKV01003382">
    <property type="protein sequence ID" value="KVI00524.1"/>
    <property type="molecule type" value="Genomic_DNA"/>
</dbReference>
<feature type="region of interest" description="Disordered" evidence="7">
    <location>
        <begin position="184"/>
        <end position="215"/>
    </location>
</feature>
<dbReference type="PROSITE" id="PS50011">
    <property type="entry name" value="PROTEIN_KINASE_DOM"/>
    <property type="match status" value="1"/>
</dbReference>
<organism evidence="9 10">
    <name type="scientific">Cynara cardunculus var. scolymus</name>
    <name type="common">Globe artichoke</name>
    <name type="synonym">Cynara scolymus</name>
    <dbReference type="NCBI Taxonomy" id="59895"/>
    <lineage>
        <taxon>Eukaryota</taxon>
        <taxon>Viridiplantae</taxon>
        <taxon>Streptophyta</taxon>
        <taxon>Embryophyta</taxon>
        <taxon>Tracheophyta</taxon>
        <taxon>Spermatophyta</taxon>
        <taxon>Magnoliopsida</taxon>
        <taxon>eudicotyledons</taxon>
        <taxon>Gunneridae</taxon>
        <taxon>Pentapetalae</taxon>
        <taxon>asterids</taxon>
        <taxon>campanulids</taxon>
        <taxon>Asterales</taxon>
        <taxon>Asteraceae</taxon>
        <taxon>Carduoideae</taxon>
        <taxon>Cardueae</taxon>
        <taxon>Carduinae</taxon>
        <taxon>Cynara</taxon>
    </lineage>
</organism>
<accession>A0A103Y0Z3</accession>
<evidence type="ECO:0000313" key="10">
    <source>
        <dbReference type="Proteomes" id="UP000243975"/>
    </source>
</evidence>
<dbReference type="SMART" id="SM00220">
    <property type="entry name" value="S_TKc"/>
    <property type="match status" value="1"/>
</dbReference>
<evidence type="ECO:0000256" key="6">
    <source>
        <dbReference type="PROSITE-ProRule" id="PRU10141"/>
    </source>
</evidence>
<dbReference type="GO" id="GO:0005524">
    <property type="term" value="F:ATP binding"/>
    <property type="evidence" value="ECO:0007669"/>
    <property type="project" value="UniProtKB-UniRule"/>
</dbReference>
<evidence type="ECO:0000256" key="1">
    <source>
        <dbReference type="ARBA" id="ARBA00022527"/>
    </source>
</evidence>
<dbReference type="GO" id="GO:0009506">
    <property type="term" value="C:plasmodesma"/>
    <property type="evidence" value="ECO:0007669"/>
    <property type="project" value="TreeGrafter"/>
</dbReference>
<evidence type="ECO:0000313" key="9">
    <source>
        <dbReference type="EMBL" id="KVI00524.1"/>
    </source>
</evidence>
<keyword evidence="3 6" id="KW-0547">Nucleotide-binding</keyword>
<dbReference type="FunFam" id="3.30.200.20:FF:000039">
    <property type="entry name" value="receptor-like protein kinase FERONIA"/>
    <property type="match status" value="1"/>
</dbReference>
<dbReference type="Proteomes" id="UP000243975">
    <property type="component" value="Unassembled WGS sequence"/>
</dbReference>
<dbReference type="GO" id="GO:0004714">
    <property type="term" value="F:transmembrane receptor protein tyrosine kinase activity"/>
    <property type="evidence" value="ECO:0007669"/>
    <property type="project" value="InterPro"/>
</dbReference>
<dbReference type="GO" id="GO:0004674">
    <property type="term" value="F:protein serine/threonine kinase activity"/>
    <property type="evidence" value="ECO:0007669"/>
    <property type="project" value="UniProtKB-KW"/>
</dbReference>
<gene>
    <name evidence="9" type="ORF">Ccrd_021229</name>
</gene>
<dbReference type="Pfam" id="PF00069">
    <property type="entry name" value="Pkinase"/>
    <property type="match status" value="1"/>
</dbReference>
<evidence type="ECO:0000256" key="3">
    <source>
        <dbReference type="ARBA" id="ARBA00022741"/>
    </source>
</evidence>
<evidence type="ECO:0000259" key="8">
    <source>
        <dbReference type="PROSITE" id="PS50011"/>
    </source>
</evidence>
<keyword evidence="5 6" id="KW-0067">ATP-binding</keyword>
<keyword evidence="4" id="KW-0418">Kinase</keyword>
<protein>
    <submittedName>
        <fullName evidence="9">Concanavalin A-like lectin/glucanase, subgroup</fullName>
    </submittedName>
</protein>
<comment type="caution">
    <text evidence="9">The sequence shown here is derived from an EMBL/GenBank/DDBJ whole genome shotgun (WGS) entry which is preliminary data.</text>
</comment>
<dbReference type="AlphaFoldDB" id="A0A103Y0Z3"/>
<dbReference type="InterPro" id="IPR045272">
    <property type="entry name" value="ANXUR1/2-like"/>
</dbReference>
<dbReference type="Gramene" id="KVI00524">
    <property type="protein sequence ID" value="KVI00524"/>
    <property type="gene ID" value="Ccrd_021229"/>
</dbReference>
<name>A0A103Y0Z3_CYNCS</name>
<dbReference type="PANTHER" id="PTHR27003">
    <property type="entry name" value="OS07G0166700 PROTEIN"/>
    <property type="match status" value="1"/>
</dbReference>
<evidence type="ECO:0000256" key="2">
    <source>
        <dbReference type="ARBA" id="ARBA00022679"/>
    </source>
</evidence>